<dbReference type="AlphaFoldDB" id="A0A7W5UNA5"/>
<dbReference type="EMBL" id="JACICA010000005">
    <property type="protein sequence ID" value="MBB3702797.1"/>
    <property type="molecule type" value="Genomic_DNA"/>
</dbReference>
<reference evidence="1 2" key="1">
    <citation type="submission" date="2020-08" db="EMBL/GenBank/DDBJ databases">
        <title>Genomic Encyclopedia of Type Strains, Phase IV (KMG-IV): sequencing the most valuable type-strain genomes for metagenomic binning, comparative biology and taxonomic classification.</title>
        <authorList>
            <person name="Goeker M."/>
        </authorList>
    </citation>
    <scope>NUCLEOTIDE SEQUENCE [LARGE SCALE GENOMIC DNA]</scope>
    <source>
        <strain evidence="1 2">DSM 22548</strain>
    </source>
</reference>
<protein>
    <submittedName>
        <fullName evidence="1">Gliding motility-associated lipoprotein GldH</fullName>
    </submittedName>
</protein>
<dbReference type="Proteomes" id="UP000541425">
    <property type="component" value="Unassembled WGS sequence"/>
</dbReference>
<sequence length="163" mass="18211">MLCKPKKLFVGLAPLFVLLLLILGSCGQRRVETFSFRATPVDGWETTDSLVFPIDSIHQSGRYRLSIGVRTSAAYPYPFQTLALNVTTRLQGRKVERDTALCHLTNKDGDVNGQGVSLYQYEFPVCELHLEKGQKGTITVQHLMRRNLLPGVANVGIRLELIP</sequence>
<keyword evidence="1" id="KW-0449">Lipoprotein</keyword>
<dbReference type="PROSITE" id="PS51257">
    <property type="entry name" value="PROKAR_LIPOPROTEIN"/>
    <property type="match status" value="1"/>
</dbReference>
<dbReference type="NCBIfam" id="TIGR03511">
    <property type="entry name" value="GldH_lipo"/>
    <property type="match status" value="1"/>
</dbReference>
<accession>A0A7W5UNA5</accession>
<dbReference type="RefSeq" id="WP_183696346.1">
    <property type="nucleotide sequence ID" value="NZ_JACICA010000005.1"/>
</dbReference>
<gene>
    <name evidence="1" type="ORF">FHS60_001266</name>
</gene>
<comment type="caution">
    <text evidence="1">The sequence shown here is derived from an EMBL/GenBank/DDBJ whole genome shotgun (WGS) entry which is preliminary data.</text>
</comment>
<evidence type="ECO:0000313" key="2">
    <source>
        <dbReference type="Proteomes" id="UP000541425"/>
    </source>
</evidence>
<name>A0A7W5UNA5_9BACT</name>
<dbReference type="Pfam" id="PF14109">
    <property type="entry name" value="GldH_lipo"/>
    <property type="match status" value="1"/>
</dbReference>
<organism evidence="1 2">
    <name type="scientific">Alloprevotella rava</name>
    <dbReference type="NCBI Taxonomy" id="671218"/>
    <lineage>
        <taxon>Bacteria</taxon>
        <taxon>Pseudomonadati</taxon>
        <taxon>Bacteroidota</taxon>
        <taxon>Bacteroidia</taxon>
        <taxon>Bacteroidales</taxon>
        <taxon>Prevotellaceae</taxon>
        <taxon>Alloprevotella</taxon>
    </lineage>
</organism>
<proteinExistence type="predicted"/>
<dbReference type="InterPro" id="IPR020018">
    <property type="entry name" value="Motility-assoc_lipoprot_GldH"/>
</dbReference>
<evidence type="ECO:0000313" key="1">
    <source>
        <dbReference type="EMBL" id="MBB3702797.1"/>
    </source>
</evidence>